<dbReference type="PANTHER" id="PTHR46246:SF1">
    <property type="entry name" value="GUANOSINE-3',5'-BIS(DIPHOSPHATE) 3'-PYROPHOSPHOHYDROLASE MESH1"/>
    <property type="match status" value="1"/>
</dbReference>
<evidence type="ECO:0000259" key="1">
    <source>
        <dbReference type="SMART" id="SM00471"/>
    </source>
</evidence>
<reference evidence="3" key="1">
    <citation type="submission" date="2021-01" db="EMBL/GenBank/DDBJ databases">
        <title>Genome public.</title>
        <authorList>
            <person name="Liu C."/>
            <person name="Sun Q."/>
        </authorList>
    </citation>
    <scope>NUCLEOTIDE SEQUENCE [LARGE SCALE GENOMIC DNA]</scope>
    <source>
        <strain evidence="3">YIM B02556</strain>
    </source>
</reference>
<keyword evidence="3" id="KW-1185">Reference proteome</keyword>
<dbReference type="CDD" id="cd00077">
    <property type="entry name" value="HDc"/>
    <property type="match status" value="1"/>
</dbReference>
<organism evidence="2 3">
    <name type="scientific">Azospirillum endophyticum</name>
    <dbReference type="NCBI Taxonomy" id="2800326"/>
    <lineage>
        <taxon>Bacteria</taxon>
        <taxon>Pseudomonadati</taxon>
        <taxon>Pseudomonadota</taxon>
        <taxon>Alphaproteobacteria</taxon>
        <taxon>Rhodospirillales</taxon>
        <taxon>Azospirillaceae</taxon>
        <taxon>Azospirillum</taxon>
    </lineage>
</organism>
<protein>
    <submittedName>
        <fullName evidence="2">HD domain-containing protein</fullName>
    </submittedName>
</protein>
<dbReference type="RefSeq" id="WP_200190456.1">
    <property type="nucleotide sequence ID" value="NZ_JAENHM010000007.1"/>
</dbReference>
<dbReference type="SMART" id="SM00471">
    <property type="entry name" value="HDc"/>
    <property type="match status" value="1"/>
</dbReference>
<name>A0ABS1EYL0_9PROT</name>
<comment type="caution">
    <text evidence="2">The sequence shown here is derived from an EMBL/GenBank/DDBJ whole genome shotgun (WGS) entry which is preliminary data.</text>
</comment>
<dbReference type="Proteomes" id="UP000652760">
    <property type="component" value="Unassembled WGS sequence"/>
</dbReference>
<evidence type="ECO:0000313" key="2">
    <source>
        <dbReference type="EMBL" id="MBK1836257.1"/>
    </source>
</evidence>
<sequence length="202" mass="22306">MSEPNVSLPNASVPNASLPNAPLLDFARALDFAAHKHIDQRRKGVRAEPYVNHLSEVALLVAQATEGRDPVVVIAALLHDTLEDTDASYEEIEQLFGTEVVRVVAETTDDKRMSKTERKQHQIDAAPKASTRAKLVKLADKVSNLRSMAHSPPADWPLSRKVEYFEWAHAVVAGLRGIDARLEALFDRAYHDGLAELRGQSV</sequence>
<accession>A0ABS1EYL0</accession>
<dbReference type="PANTHER" id="PTHR46246">
    <property type="entry name" value="GUANOSINE-3',5'-BIS(DIPHOSPHATE) 3'-PYROPHOSPHOHYDROLASE MESH1"/>
    <property type="match status" value="1"/>
</dbReference>
<feature type="domain" description="HD/PDEase" evidence="1">
    <location>
        <begin position="46"/>
        <end position="154"/>
    </location>
</feature>
<dbReference type="InterPro" id="IPR003607">
    <property type="entry name" value="HD/PDEase_dom"/>
</dbReference>
<proteinExistence type="predicted"/>
<dbReference type="EMBL" id="JAENHM010000007">
    <property type="protein sequence ID" value="MBK1836257.1"/>
    <property type="molecule type" value="Genomic_DNA"/>
</dbReference>
<dbReference type="Gene3D" id="1.10.3210.10">
    <property type="entry name" value="Hypothetical protein af1432"/>
    <property type="match status" value="1"/>
</dbReference>
<dbReference type="InterPro" id="IPR052194">
    <property type="entry name" value="MESH1"/>
</dbReference>
<dbReference type="Pfam" id="PF13328">
    <property type="entry name" value="HD_4"/>
    <property type="match status" value="1"/>
</dbReference>
<gene>
    <name evidence="2" type="ORF">JHL17_02420</name>
</gene>
<dbReference type="SUPFAM" id="SSF109604">
    <property type="entry name" value="HD-domain/PDEase-like"/>
    <property type="match status" value="1"/>
</dbReference>
<evidence type="ECO:0000313" key="3">
    <source>
        <dbReference type="Proteomes" id="UP000652760"/>
    </source>
</evidence>